<organism evidence="3 4">
    <name type="scientific">Solimicrobium silvestre</name>
    <dbReference type="NCBI Taxonomy" id="2099400"/>
    <lineage>
        <taxon>Bacteria</taxon>
        <taxon>Pseudomonadati</taxon>
        <taxon>Pseudomonadota</taxon>
        <taxon>Betaproteobacteria</taxon>
        <taxon>Burkholderiales</taxon>
        <taxon>Oxalobacteraceae</taxon>
        <taxon>Solimicrobium</taxon>
    </lineage>
</organism>
<keyword evidence="4" id="KW-1185">Reference proteome</keyword>
<dbReference type="AlphaFoldDB" id="A0A2S9GXG3"/>
<evidence type="ECO:0000256" key="2">
    <source>
        <dbReference type="ARBA" id="ARBA00022649"/>
    </source>
</evidence>
<dbReference type="Gene3D" id="3.30.2310.20">
    <property type="entry name" value="RelE-like"/>
    <property type="match status" value="1"/>
</dbReference>
<gene>
    <name evidence="3" type="ORF">S2091_2784</name>
</gene>
<dbReference type="Pfam" id="PF05016">
    <property type="entry name" value="ParE_toxin"/>
    <property type="match status" value="1"/>
</dbReference>
<dbReference type="InterPro" id="IPR007712">
    <property type="entry name" value="RelE/ParE_toxin"/>
</dbReference>
<dbReference type="Proteomes" id="UP000237839">
    <property type="component" value="Unassembled WGS sequence"/>
</dbReference>
<name>A0A2S9GXG3_9BURK</name>
<reference evidence="3 4" key="1">
    <citation type="submission" date="2018-02" db="EMBL/GenBank/DDBJ databases">
        <title>Solimicrobium silvestre gen. nov., sp. nov., isolated from alpine forest soil.</title>
        <authorList>
            <person name="Margesin R."/>
            <person name="Albuquerque L."/>
            <person name="Zhang D.-C."/>
            <person name="Froufe H.J.C."/>
            <person name="Severino R."/>
            <person name="Roxo I."/>
            <person name="Egas C."/>
            <person name="Da Costa M.S."/>
        </authorList>
    </citation>
    <scope>NUCLEOTIDE SEQUENCE [LARGE SCALE GENOMIC DNA]</scope>
    <source>
        <strain evidence="3 4">S20-91</strain>
    </source>
</reference>
<comment type="similarity">
    <text evidence="1">Belongs to the RelE toxin family.</text>
</comment>
<keyword evidence="2" id="KW-1277">Toxin-antitoxin system</keyword>
<dbReference type="OrthoDB" id="9798046at2"/>
<dbReference type="PANTHER" id="PTHR33755">
    <property type="entry name" value="TOXIN PARE1-RELATED"/>
    <property type="match status" value="1"/>
</dbReference>
<evidence type="ECO:0000256" key="1">
    <source>
        <dbReference type="ARBA" id="ARBA00006226"/>
    </source>
</evidence>
<evidence type="ECO:0000313" key="4">
    <source>
        <dbReference type="Proteomes" id="UP000237839"/>
    </source>
</evidence>
<dbReference type="EMBL" id="PUGF01000013">
    <property type="protein sequence ID" value="PRC92409.1"/>
    <property type="molecule type" value="Genomic_DNA"/>
</dbReference>
<dbReference type="InterPro" id="IPR051803">
    <property type="entry name" value="TA_system_RelE-like_toxin"/>
</dbReference>
<proteinExistence type="inferred from homology"/>
<evidence type="ECO:0000313" key="3">
    <source>
        <dbReference type="EMBL" id="PRC92409.1"/>
    </source>
</evidence>
<comment type="caution">
    <text evidence="3">The sequence shown here is derived from an EMBL/GenBank/DDBJ whole genome shotgun (WGS) entry which is preliminary data.</text>
</comment>
<sequence length="96" mass="10924">MRIKFLEQAKADLAEHNDYYRKLGGVALASKMMDRIKGPVLALKDNPAIAQSYELAPDMRRLVVARGAFLVFYRVDVDIEVLHILRAERIPLSDPE</sequence>
<dbReference type="RefSeq" id="WP_105532544.1">
    <property type="nucleotide sequence ID" value="NZ_PUGF01000013.1"/>
</dbReference>
<accession>A0A2S9GXG3</accession>
<protein>
    <submittedName>
        <fullName evidence="3">Plasmid stabilization system protein</fullName>
    </submittedName>
</protein>
<dbReference type="InterPro" id="IPR035093">
    <property type="entry name" value="RelE/ParE_toxin_dom_sf"/>
</dbReference>